<feature type="transmembrane region" description="Helical" evidence="1">
    <location>
        <begin position="86"/>
        <end position="106"/>
    </location>
</feature>
<sequence>MITGKKISWGKTASSGALILAFLFVFSVWQTEWDFLLASVLVAIGLAGIFDFPFLAATSIIYMLVANLASAYVPKMLIPTTPFGSNLISVGLIILPLILLSGYLGIQHPPKTPRAGGRQNHHLVFVWMVGATLGTYAPMNKYLFVASFFVVCAILLSLVWEVSEQQPKTAANLALGGLLCYILVGLVFFTGNAWLNQWLGVAFTVTTIATLLGRGLYYRFFYRV</sequence>
<organism evidence="2 3">
    <name type="scientific">Candidatus Woykebacteria bacterium RIFCSPHIGHO2_02_FULL_43_16b</name>
    <dbReference type="NCBI Taxonomy" id="1802601"/>
    <lineage>
        <taxon>Bacteria</taxon>
        <taxon>Candidatus Woykeibacteriota</taxon>
    </lineage>
</organism>
<reference evidence="2 3" key="1">
    <citation type="journal article" date="2016" name="Nat. Commun.">
        <title>Thousands of microbial genomes shed light on interconnected biogeochemical processes in an aquifer system.</title>
        <authorList>
            <person name="Anantharaman K."/>
            <person name="Brown C.T."/>
            <person name="Hug L.A."/>
            <person name="Sharon I."/>
            <person name="Castelle C.J."/>
            <person name="Probst A.J."/>
            <person name="Thomas B.C."/>
            <person name="Singh A."/>
            <person name="Wilkins M.J."/>
            <person name="Karaoz U."/>
            <person name="Brodie E.L."/>
            <person name="Williams K.H."/>
            <person name="Hubbard S.S."/>
            <person name="Banfield J.F."/>
        </authorList>
    </citation>
    <scope>NUCLEOTIDE SEQUENCE [LARGE SCALE GENOMIC DNA]</scope>
</reference>
<dbReference type="AlphaFoldDB" id="A0A1G1WMY7"/>
<gene>
    <name evidence="2" type="ORF">A3J50_01295</name>
</gene>
<keyword evidence="1" id="KW-0472">Membrane</keyword>
<protein>
    <submittedName>
        <fullName evidence="2">Uncharacterized protein</fullName>
    </submittedName>
</protein>
<keyword evidence="1" id="KW-0812">Transmembrane</keyword>
<name>A0A1G1WMY7_9BACT</name>
<accession>A0A1G1WMY7</accession>
<feature type="transmembrane region" description="Helical" evidence="1">
    <location>
        <begin position="197"/>
        <end position="217"/>
    </location>
</feature>
<evidence type="ECO:0000313" key="3">
    <source>
        <dbReference type="Proteomes" id="UP000177821"/>
    </source>
</evidence>
<evidence type="ECO:0000256" key="1">
    <source>
        <dbReference type="SAM" id="Phobius"/>
    </source>
</evidence>
<evidence type="ECO:0000313" key="2">
    <source>
        <dbReference type="EMBL" id="OGY28730.1"/>
    </source>
</evidence>
<feature type="transmembrane region" description="Helical" evidence="1">
    <location>
        <begin position="172"/>
        <end position="191"/>
    </location>
</feature>
<feature type="transmembrane region" description="Helical" evidence="1">
    <location>
        <begin position="35"/>
        <end position="65"/>
    </location>
</feature>
<comment type="caution">
    <text evidence="2">The sequence shown here is derived from an EMBL/GenBank/DDBJ whole genome shotgun (WGS) entry which is preliminary data.</text>
</comment>
<feature type="transmembrane region" description="Helical" evidence="1">
    <location>
        <begin position="12"/>
        <end position="29"/>
    </location>
</feature>
<dbReference type="Proteomes" id="UP000177821">
    <property type="component" value="Unassembled WGS sequence"/>
</dbReference>
<keyword evidence="1" id="KW-1133">Transmembrane helix</keyword>
<proteinExistence type="predicted"/>
<feature type="transmembrane region" description="Helical" evidence="1">
    <location>
        <begin position="142"/>
        <end position="160"/>
    </location>
</feature>
<dbReference type="EMBL" id="MHCX01000045">
    <property type="protein sequence ID" value="OGY28730.1"/>
    <property type="molecule type" value="Genomic_DNA"/>
</dbReference>